<keyword evidence="6 8" id="KW-0675">Receptor</keyword>
<evidence type="ECO:0000256" key="8">
    <source>
        <dbReference type="RuleBase" id="RU000688"/>
    </source>
</evidence>
<dbReference type="PROSITE" id="PS00237">
    <property type="entry name" value="G_PROTEIN_RECEP_F1_1"/>
    <property type="match status" value="1"/>
</dbReference>
<evidence type="ECO:0000256" key="6">
    <source>
        <dbReference type="ARBA" id="ARBA00023170"/>
    </source>
</evidence>
<comment type="similarity">
    <text evidence="8">Belongs to the G-protein coupled receptor 1 family.</text>
</comment>
<evidence type="ECO:0000256" key="5">
    <source>
        <dbReference type="ARBA" id="ARBA00023136"/>
    </source>
</evidence>
<keyword evidence="4 8" id="KW-0297">G-protein coupled receptor</keyword>
<evidence type="ECO:0000256" key="7">
    <source>
        <dbReference type="ARBA" id="ARBA00023224"/>
    </source>
</evidence>
<evidence type="ECO:0000313" key="12">
    <source>
        <dbReference type="Proteomes" id="UP000887565"/>
    </source>
</evidence>
<feature type="transmembrane region" description="Helical" evidence="10">
    <location>
        <begin position="121"/>
        <end position="140"/>
    </location>
</feature>
<dbReference type="Gene3D" id="1.20.1070.10">
    <property type="entry name" value="Rhodopsin 7-helix transmembrane proteins"/>
    <property type="match status" value="1"/>
</dbReference>
<organism evidence="12 13">
    <name type="scientific">Romanomermis culicivorax</name>
    <name type="common">Nematode worm</name>
    <dbReference type="NCBI Taxonomy" id="13658"/>
    <lineage>
        <taxon>Eukaryota</taxon>
        <taxon>Metazoa</taxon>
        <taxon>Ecdysozoa</taxon>
        <taxon>Nematoda</taxon>
        <taxon>Enoplea</taxon>
        <taxon>Dorylaimia</taxon>
        <taxon>Mermithida</taxon>
        <taxon>Mermithoidea</taxon>
        <taxon>Mermithidae</taxon>
        <taxon>Romanomermis</taxon>
    </lineage>
</organism>
<comment type="subcellular location">
    <subcellularLocation>
        <location evidence="1">Membrane</location>
        <topology evidence="1">Multi-pass membrane protein</topology>
    </subcellularLocation>
</comment>
<dbReference type="GO" id="GO:0004930">
    <property type="term" value="F:G protein-coupled receptor activity"/>
    <property type="evidence" value="ECO:0007669"/>
    <property type="project" value="UniProtKB-KW"/>
</dbReference>
<feature type="transmembrane region" description="Helical" evidence="10">
    <location>
        <begin position="236"/>
        <end position="257"/>
    </location>
</feature>
<protein>
    <submittedName>
        <fullName evidence="13">G-protein coupled receptors family 1 profile domain-containing protein</fullName>
    </submittedName>
</protein>
<evidence type="ECO:0000259" key="11">
    <source>
        <dbReference type="PROSITE" id="PS50262"/>
    </source>
</evidence>
<dbReference type="InterPro" id="IPR000276">
    <property type="entry name" value="GPCR_Rhodpsn"/>
</dbReference>
<dbReference type="GO" id="GO:0005886">
    <property type="term" value="C:plasma membrane"/>
    <property type="evidence" value="ECO:0007669"/>
    <property type="project" value="TreeGrafter"/>
</dbReference>
<feature type="transmembrane region" description="Helical" evidence="10">
    <location>
        <begin position="385"/>
        <end position="405"/>
    </location>
</feature>
<reference evidence="13" key="1">
    <citation type="submission" date="2022-11" db="UniProtKB">
        <authorList>
            <consortium name="WormBaseParasite"/>
        </authorList>
    </citation>
    <scope>IDENTIFICATION</scope>
</reference>
<feature type="transmembrane region" description="Helical" evidence="10">
    <location>
        <begin position="80"/>
        <end position="101"/>
    </location>
</feature>
<evidence type="ECO:0000256" key="3">
    <source>
        <dbReference type="ARBA" id="ARBA00022989"/>
    </source>
</evidence>
<keyword evidence="5 10" id="KW-0472">Membrane</keyword>
<evidence type="ECO:0000256" key="1">
    <source>
        <dbReference type="ARBA" id="ARBA00004141"/>
    </source>
</evidence>
<evidence type="ECO:0000256" key="2">
    <source>
        <dbReference type="ARBA" id="ARBA00022692"/>
    </source>
</evidence>
<keyword evidence="7 8" id="KW-0807">Transducer</keyword>
<keyword evidence="3 10" id="KW-1133">Transmembrane helix</keyword>
<dbReference type="AlphaFoldDB" id="A0A915K2S7"/>
<evidence type="ECO:0000313" key="13">
    <source>
        <dbReference type="WBParaSite" id="nRc.2.0.1.t32506-RA"/>
    </source>
</evidence>
<evidence type="ECO:0000256" key="4">
    <source>
        <dbReference type="ARBA" id="ARBA00023040"/>
    </source>
</evidence>
<dbReference type="PANTHER" id="PTHR45695:SF15">
    <property type="entry name" value="OPSIN RH2"/>
    <property type="match status" value="1"/>
</dbReference>
<sequence length="525" mass="60005">MPKYLESNRFLSVTKNFSISISNNNNDSNFTDDDFYSDDLNITIFGLVFVLIGLIGIVGNLMVVAAVLTDRKMRRSAMNILLVNLALADLGNLLVCTPDIVQKLSQNPEWLLPDIFCPAIRYLQIIFLYTSLLTQVAVSIERYFAIAWPMKVRVFCTRRKLFLWTSTLWIVGSLSASPYFIFSYISVENSPIDRNRYDNETLSSRNRNYSKPMPTRVCSWQSTEQFDLFFKCAECLIYYFIPLIIIVSLYTKISCILRNKRKSPFQNGTNFWLSGRRDGSIESAICQPIKKQKNRSLLPKAELLNQKQQNQVLQKNRSPREKDGTSMTTSHLHNYAEMLKSRQNVIKMLIACGFVYFLGYSPVQIIFLSEILFNSDTRFSLTTRLLLNCLAYTCSATNPLLYSIFSRKFRERFVGIARCSDSDVSATTAKYRRPSLLTVRPLQKSPVDISSSSFTGGDGEDENEYDRPSPFKKKIAAAAADIGDINYSIISGSPQKFHEEAKNVYKLRRYYNFIPFSIASTSLIT</sequence>
<dbReference type="SUPFAM" id="SSF81321">
    <property type="entry name" value="Family A G protein-coupled receptor-like"/>
    <property type="match status" value="1"/>
</dbReference>
<dbReference type="PRINTS" id="PR00237">
    <property type="entry name" value="GPCRRHODOPSN"/>
</dbReference>
<dbReference type="Proteomes" id="UP000887565">
    <property type="component" value="Unplaced"/>
</dbReference>
<evidence type="ECO:0000256" key="9">
    <source>
        <dbReference type="SAM" id="MobiDB-lite"/>
    </source>
</evidence>
<dbReference type="PANTHER" id="PTHR45695">
    <property type="entry name" value="LEUCOKININ RECEPTOR-RELATED"/>
    <property type="match status" value="1"/>
</dbReference>
<evidence type="ECO:0000256" key="10">
    <source>
        <dbReference type="SAM" id="Phobius"/>
    </source>
</evidence>
<dbReference type="InterPro" id="IPR017452">
    <property type="entry name" value="GPCR_Rhodpsn_7TM"/>
</dbReference>
<dbReference type="OMA" id="FTMIIAY"/>
<keyword evidence="2 8" id="KW-0812">Transmembrane</keyword>
<keyword evidence="12" id="KW-1185">Reference proteome</keyword>
<feature type="transmembrane region" description="Helical" evidence="10">
    <location>
        <begin position="161"/>
        <end position="185"/>
    </location>
</feature>
<dbReference type="WBParaSite" id="nRc.2.0.1.t32506-RA">
    <property type="protein sequence ID" value="nRc.2.0.1.t32506-RA"/>
    <property type="gene ID" value="nRc.2.0.1.g32506"/>
</dbReference>
<dbReference type="CDD" id="cd00637">
    <property type="entry name" value="7tm_classA_rhodopsin-like"/>
    <property type="match status" value="1"/>
</dbReference>
<feature type="transmembrane region" description="Helical" evidence="10">
    <location>
        <begin position="348"/>
        <end position="373"/>
    </location>
</feature>
<accession>A0A915K2S7</accession>
<feature type="region of interest" description="Disordered" evidence="9">
    <location>
        <begin position="443"/>
        <end position="468"/>
    </location>
</feature>
<name>A0A915K2S7_ROMCU</name>
<feature type="domain" description="G-protein coupled receptors family 1 profile" evidence="11">
    <location>
        <begin position="59"/>
        <end position="402"/>
    </location>
</feature>
<feature type="transmembrane region" description="Helical" evidence="10">
    <location>
        <begin position="42"/>
        <end position="68"/>
    </location>
</feature>
<proteinExistence type="inferred from homology"/>
<dbReference type="Pfam" id="PF00001">
    <property type="entry name" value="7tm_1"/>
    <property type="match status" value="1"/>
</dbReference>
<dbReference type="PROSITE" id="PS50262">
    <property type="entry name" value="G_PROTEIN_RECEP_F1_2"/>
    <property type="match status" value="1"/>
</dbReference>